<keyword evidence="5 7" id="KW-1133">Transmembrane helix</keyword>
<keyword evidence="3" id="KW-1003">Cell membrane</keyword>
<dbReference type="Proteomes" id="UP000660047">
    <property type="component" value="Unassembled WGS sequence"/>
</dbReference>
<reference evidence="9" key="1">
    <citation type="submission" date="2020-06" db="EMBL/GenBank/DDBJ databases">
        <title>Characterization of fructooligosaccharide metabolism and fructooligosaccharide-degrading enzymes in human commensal butyrate producers.</title>
        <authorList>
            <person name="Tanno H."/>
            <person name="Fujii T."/>
            <person name="Hirano K."/>
            <person name="Maeno S."/>
            <person name="Tonozuka T."/>
            <person name="Sakamoto M."/>
            <person name="Ohkuma M."/>
            <person name="Tochio T."/>
            <person name="Endo A."/>
        </authorList>
    </citation>
    <scope>NUCLEOTIDE SEQUENCE</scope>
    <source>
        <strain evidence="9">JCM 31265</strain>
    </source>
</reference>
<dbReference type="EMBL" id="BLYL01000010">
    <property type="protein sequence ID" value="GFO94799.1"/>
    <property type="molecule type" value="Genomic_DNA"/>
</dbReference>
<dbReference type="Gene3D" id="1.10.3720.10">
    <property type="entry name" value="MetI-like"/>
    <property type="match status" value="1"/>
</dbReference>
<comment type="subcellular location">
    <subcellularLocation>
        <location evidence="1 7">Cell membrane</location>
        <topology evidence="1 7">Multi-pass membrane protein</topology>
    </subcellularLocation>
</comment>
<comment type="caution">
    <text evidence="9">The sequence shown here is derived from an EMBL/GenBank/DDBJ whole genome shotgun (WGS) entry which is preliminary data.</text>
</comment>
<feature type="transmembrane region" description="Helical" evidence="7">
    <location>
        <begin position="9"/>
        <end position="29"/>
    </location>
</feature>
<feature type="transmembrane region" description="Helical" evidence="7">
    <location>
        <begin position="212"/>
        <end position="231"/>
    </location>
</feature>
<dbReference type="Pfam" id="PF00528">
    <property type="entry name" value="BPD_transp_1"/>
    <property type="match status" value="1"/>
</dbReference>
<feature type="transmembrane region" description="Helical" evidence="7">
    <location>
        <begin position="110"/>
        <end position="130"/>
    </location>
</feature>
<evidence type="ECO:0000256" key="3">
    <source>
        <dbReference type="ARBA" id="ARBA00022475"/>
    </source>
</evidence>
<evidence type="ECO:0000313" key="10">
    <source>
        <dbReference type="Proteomes" id="UP000660047"/>
    </source>
</evidence>
<keyword evidence="6 7" id="KW-0472">Membrane</keyword>
<sequence length="298" mass="33849">MKRFYKRKFWFMVLPSIVLFLLVIIVPFIEGVIYSFTEWRGSYFVGGEHWWNALVGLKNYTSIFKSKDFLQSLGYTAIYAVLAVIAQNVVSLLLALMIKKLTKGKGLFRTVLFLPYVLGMLAMGYVWRFIFENVFSQTLFGTDGVVHVEVLNNMLQNQWKALLAYAIVGVWQVAGYYLIIYLNGLNNISEDIYEAARIDGATGWTSFRKITLPLLMPSFTIVLFMSLANSFKMLDLNVSLTEGNFGTTMISYMILKTVRESSPPAYGEAQAQAVIFFVIIAVISIAQVMITKRKEIES</sequence>
<evidence type="ECO:0000256" key="6">
    <source>
        <dbReference type="ARBA" id="ARBA00023136"/>
    </source>
</evidence>
<dbReference type="GO" id="GO:0005886">
    <property type="term" value="C:plasma membrane"/>
    <property type="evidence" value="ECO:0007669"/>
    <property type="project" value="UniProtKB-SubCell"/>
</dbReference>
<feature type="transmembrane region" description="Helical" evidence="7">
    <location>
        <begin position="269"/>
        <end position="290"/>
    </location>
</feature>
<feature type="transmembrane region" description="Helical" evidence="7">
    <location>
        <begin position="77"/>
        <end position="98"/>
    </location>
</feature>
<dbReference type="RefSeq" id="WP_044998090.1">
    <property type="nucleotide sequence ID" value="NZ_BLYL01000010.1"/>
</dbReference>
<protein>
    <submittedName>
        <fullName evidence="9">Sugar ABC transporter permease</fullName>
    </submittedName>
</protein>
<dbReference type="InterPro" id="IPR035906">
    <property type="entry name" value="MetI-like_sf"/>
</dbReference>
<organism evidence="9 10">
    <name type="scientific">Coprococcus eutactus</name>
    <dbReference type="NCBI Taxonomy" id="33043"/>
    <lineage>
        <taxon>Bacteria</taxon>
        <taxon>Bacillati</taxon>
        <taxon>Bacillota</taxon>
        <taxon>Clostridia</taxon>
        <taxon>Lachnospirales</taxon>
        <taxon>Lachnospiraceae</taxon>
        <taxon>Coprococcus</taxon>
    </lineage>
</organism>
<gene>
    <name evidence="9" type="primary">msmF</name>
    <name evidence="9" type="ORF">COEU31_18450</name>
</gene>
<evidence type="ECO:0000256" key="5">
    <source>
        <dbReference type="ARBA" id="ARBA00022989"/>
    </source>
</evidence>
<evidence type="ECO:0000313" key="9">
    <source>
        <dbReference type="EMBL" id="GFO94799.1"/>
    </source>
</evidence>
<keyword evidence="2 7" id="KW-0813">Transport</keyword>
<feature type="domain" description="ABC transmembrane type-1" evidence="8">
    <location>
        <begin position="73"/>
        <end position="287"/>
    </location>
</feature>
<evidence type="ECO:0000256" key="7">
    <source>
        <dbReference type="RuleBase" id="RU363032"/>
    </source>
</evidence>
<evidence type="ECO:0000256" key="4">
    <source>
        <dbReference type="ARBA" id="ARBA00022692"/>
    </source>
</evidence>
<dbReference type="PROSITE" id="PS50928">
    <property type="entry name" value="ABC_TM1"/>
    <property type="match status" value="1"/>
</dbReference>
<dbReference type="SUPFAM" id="SSF161098">
    <property type="entry name" value="MetI-like"/>
    <property type="match status" value="1"/>
</dbReference>
<dbReference type="CDD" id="cd06261">
    <property type="entry name" value="TM_PBP2"/>
    <property type="match status" value="1"/>
</dbReference>
<keyword evidence="4 7" id="KW-0812">Transmembrane</keyword>
<dbReference type="GeneID" id="92831265"/>
<comment type="similarity">
    <text evidence="7">Belongs to the binding-protein-dependent transport system permease family.</text>
</comment>
<proteinExistence type="inferred from homology"/>
<dbReference type="AlphaFoldDB" id="A0AAI9K5I0"/>
<name>A0AAI9K5I0_9FIRM</name>
<evidence type="ECO:0000259" key="8">
    <source>
        <dbReference type="PROSITE" id="PS50928"/>
    </source>
</evidence>
<dbReference type="InterPro" id="IPR051393">
    <property type="entry name" value="ABC_transporter_permease"/>
</dbReference>
<evidence type="ECO:0000256" key="2">
    <source>
        <dbReference type="ARBA" id="ARBA00022448"/>
    </source>
</evidence>
<dbReference type="PANTHER" id="PTHR30193:SF37">
    <property type="entry name" value="INNER MEMBRANE ABC TRANSPORTER PERMEASE PROTEIN YCJO"/>
    <property type="match status" value="1"/>
</dbReference>
<dbReference type="PANTHER" id="PTHR30193">
    <property type="entry name" value="ABC TRANSPORTER PERMEASE PROTEIN"/>
    <property type="match status" value="1"/>
</dbReference>
<dbReference type="GO" id="GO:0055085">
    <property type="term" value="P:transmembrane transport"/>
    <property type="evidence" value="ECO:0007669"/>
    <property type="project" value="InterPro"/>
</dbReference>
<dbReference type="InterPro" id="IPR000515">
    <property type="entry name" value="MetI-like"/>
</dbReference>
<accession>A0AAI9K5I0</accession>
<evidence type="ECO:0000256" key="1">
    <source>
        <dbReference type="ARBA" id="ARBA00004651"/>
    </source>
</evidence>
<feature type="transmembrane region" description="Helical" evidence="7">
    <location>
        <begin position="162"/>
        <end position="182"/>
    </location>
</feature>